<keyword evidence="1" id="KW-1133">Transmembrane helix</keyword>
<keyword evidence="1" id="KW-0472">Membrane</keyword>
<accession>A0ABN2EUC6</accession>
<sequence>MWGWVRGVDWTDARGWVVRAWPEFWPVGTAVVVVVGSLWVGVTPAAGELRLTAEVLHGVQARPAAGVDPRVAAAVDESLARRAAAVRAGDLEGFLADVTPRLKPDQTVLFQNLRALGMTVAYQRAERWDRYAPGAVTFRVSMRYVVGGSGLAEAATDVGYTYSVADGRAVLVDDTGLDQEIGSNRQPWDFGPIEVLRRPAVVVVVNKGHRALARHLADEAINSARVIRKIWPGQLQPVPLIVALREPQVLTDLPSTLPGVESATVRSMLSPEAGAVQPAGGWVVIRPGVQNTFGPAQMAHVLMHLLPVRLGDGAPRWLAEGMAEYAGKQALVAAGKRREVARQRVEIARRSLWDLRRLPPDAEFTAGDTYGISWLAVEQLVAKAGLEKVAEYYRQVARRGSDEASRERLLTEYTGVTEAQLVESLRELAN</sequence>
<name>A0ABN2EUC6_9ACTN</name>
<organism evidence="2 3">
    <name type="scientific">Kribbella sancticallisti</name>
    <dbReference type="NCBI Taxonomy" id="460087"/>
    <lineage>
        <taxon>Bacteria</taxon>
        <taxon>Bacillati</taxon>
        <taxon>Actinomycetota</taxon>
        <taxon>Actinomycetes</taxon>
        <taxon>Propionibacteriales</taxon>
        <taxon>Kribbellaceae</taxon>
        <taxon>Kribbella</taxon>
    </lineage>
</organism>
<gene>
    <name evidence="2" type="ORF">GCM10009789_84260</name>
</gene>
<evidence type="ECO:0000256" key="1">
    <source>
        <dbReference type="SAM" id="Phobius"/>
    </source>
</evidence>
<protein>
    <submittedName>
        <fullName evidence="2">Uncharacterized protein</fullName>
    </submittedName>
</protein>
<keyword evidence="1" id="KW-0812">Transmembrane</keyword>
<dbReference type="EMBL" id="BAAAOS010000068">
    <property type="protein sequence ID" value="GAA1617452.1"/>
    <property type="molecule type" value="Genomic_DNA"/>
</dbReference>
<dbReference type="Proteomes" id="UP001500393">
    <property type="component" value="Unassembled WGS sequence"/>
</dbReference>
<keyword evidence="3" id="KW-1185">Reference proteome</keyword>
<evidence type="ECO:0000313" key="2">
    <source>
        <dbReference type="EMBL" id="GAA1617452.1"/>
    </source>
</evidence>
<reference evidence="2 3" key="1">
    <citation type="journal article" date="2019" name="Int. J. Syst. Evol. Microbiol.">
        <title>The Global Catalogue of Microorganisms (GCM) 10K type strain sequencing project: providing services to taxonomists for standard genome sequencing and annotation.</title>
        <authorList>
            <consortium name="The Broad Institute Genomics Platform"/>
            <consortium name="The Broad Institute Genome Sequencing Center for Infectious Disease"/>
            <person name="Wu L."/>
            <person name="Ma J."/>
        </authorList>
    </citation>
    <scope>NUCLEOTIDE SEQUENCE [LARGE SCALE GENOMIC DNA]</scope>
    <source>
        <strain evidence="2 3">JCM 14969</strain>
    </source>
</reference>
<proteinExistence type="predicted"/>
<feature type="transmembrane region" description="Helical" evidence="1">
    <location>
        <begin position="24"/>
        <end position="42"/>
    </location>
</feature>
<evidence type="ECO:0000313" key="3">
    <source>
        <dbReference type="Proteomes" id="UP001500393"/>
    </source>
</evidence>
<comment type="caution">
    <text evidence="2">The sequence shown here is derived from an EMBL/GenBank/DDBJ whole genome shotgun (WGS) entry which is preliminary data.</text>
</comment>